<evidence type="ECO:0000256" key="1">
    <source>
        <dbReference type="ARBA" id="ARBA00008103"/>
    </source>
</evidence>
<gene>
    <name evidence="2" type="primary">gerPF</name>
    <name evidence="2" type="ORF">GCM10011391_17440</name>
</gene>
<keyword evidence="3" id="KW-1185">Reference proteome</keyword>
<proteinExistence type="inferred from homology"/>
<comment type="similarity">
    <text evidence="1">Belongs to the GerPA/GerPF family.</text>
</comment>
<protein>
    <submittedName>
        <fullName evidence="2">Putative spore germination protein GerPF</fullName>
    </submittedName>
</protein>
<reference evidence="2" key="2">
    <citation type="submission" date="2020-09" db="EMBL/GenBank/DDBJ databases">
        <authorList>
            <person name="Sun Q."/>
            <person name="Zhou Y."/>
        </authorList>
    </citation>
    <scope>NUCLEOTIDE SEQUENCE</scope>
    <source>
        <strain evidence="2">CGMCC 1.15371</strain>
    </source>
</reference>
<organism evidence="2 3">
    <name type="scientific">Pullulanibacillus camelliae</name>
    <dbReference type="NCBI Taxonomy" id="1707096"/>
    <lineage>
        <taxon>Bacteria</taxon>
        <taxon>Bacillati</taxon>
        <taxon>Bacillota</taxon>
        <taxon>Bacilli</taxon>
        <taxon>Bacillales</taxon>
        <taxon>Sporolactobacillaceae</taxon>
        <taxon>Pullulanibacillus</taxon>
    </lineage>
</organism>
<dbReference type="Proteomes" id="UP000628775">
    <property type="component" value="Unassembled WGS sequence"/>
</dbReference>
<dbReference type="AlphaFoldDB" id="A0A8J2VV58"/>
<dbReference type="Pfam" id="PF10676">
    <property type="entry name" value="gerPA"/>
    <property type="match status" value="1"/>
</dbReference>
<comment type="caution">
    <text evidence="2">The sequence shown here is derived from an EMBL/GenBank/DDBJ whole genome shotgun (WGS) entry which is preliminary data.</text>
</comment>
<dbReference type="InterPro" id="IPR019618">
    <property type="entry name" value="Spore_germination_GerPA"/>
</dbReference>
<evidence type="ECO:0000313" key="3">
    <source>
        <dbReference type="Proteomes" id="UP000628775"/>
    </source>
</evidence>
<name>A0A8J2VV58_9BACL</name>
<reference evidence="2" key="1">
    <citation type="journal article" date="2014" name="Int. J. Syst. Evol. Microbiol.">
        <title>Complete genome sequence of Corynebacterium casei LMG S-19264T (=DSM 44701T), isolated from a smear-ripened cheese.</title>
        <authorList>
            <consortium name="US DOE Joint Genome Institute (JGI-PGF)"/>
            <person name="Walter F."/>
            <person name="Albersmeier A."/>
            <person name="Kalinowski J."/>
            <person name="Ruckert C."/>
        </authorList>
    </citation>
    <scope>NUCLEOTIDE SEQUENCE</scope>
    <source>
        <strain evidence="2">CGMCC 1.15371</strain>
    </source>
</reference>
<accession>A0A8J2VV58</accession>
<dbReference type="PANTHER" id="PTHR37808:SF1">
    <property type="entry name" value="SPORE GERMINATION PROTEIN-LIKE PROTEIN YDZR"/>
    <property type="match status" value="1"/>
</dbReference>
<sequence>MPGITGPIKIDAIASGGVFNVGDTLNVAPKTTNKNYSGAGAANTGDFIQTNNIVSNTNSLDNDILDSSNAANN</sequence>
<evidence type="ECO:0000313" key="2">
    <source>
        <dbReference type="EMBL" id="GGE39164.1"/>
    </source>
</evidence>
<dbReference type="EMBL" id="BMIR01000006">
    <property type="protein sequence ID" value="GGE39164.1"/>
    <property type="molecule type" value="Genomic_DNA"/>
</dbReference>
<dbReference type="RefSeq" id="WP_188692246.1">
    <property type="nucleotide sequence ID" value="NZ_BMIR01000006.1"/>
</dbReference>
<dbReference type="PANTHER" id="PTHR37808">
    <property type="entry name" value="SPORE GERMINATION PROTEIN-LIKE PROTEIN YDZR-RELATED"/>
    <property type="match status" value="1"/>
</dbReference>